<dbReference type="CDD" id="cd01043">
    <property type="entry name" value="DPS"/>
    <property type="match status" value="1"/>
</dbReference>
<dbReference type="GO" id="GO:0004322">
    <property type="term" value="F:ferroxidase activity"/>
    <property type="evidence" value="ECO:0007669"/>
    <property type="project" value="UniProtKB-EC"/>
</dbReference>
<evidence type="ECO:0000313" key="5">
    <source>
        <dbReference type="Proteomes" id="UP000195611"/>
    </source>
</evidence>
<comment type="similarity">
    <text evidence="1 2">Belongs to the Dps family.</text>
</comment>
<dbReference type="InterPro" id="IPR009078">
    <property type="entry name" value="Ferritin-like_SF"/>
</dbReference>
<dbReference type="InterPro" id="IPR002177">
    <property type="entry name" value="DPS_DNA-bd"/>
</dbReference>
<keyword evidence="4" id="KW-0560">Oxidoreductase</keyword>
<dbReference type="EMBL" id="FUKW01000049">
    <property type="protein sequence ID" value="SJN24620.1"/>
    <property type="molecule type" value="Genomic_DNA"/>
</dbReference>
<dbReference type="PRINTS" id="PR01346">
    <property type="entry name" value="HELNAPAPROT"/>
</dbReference>
<sequence length="181" mass="21219">MTEKYTPEELLEKEIAQNEKEHDHHNPTAAAMTNHIIANQGILNVKLHQYHWYVKGPNFFSLHEKFEELYNENSKYYDEIAERLIASGAKPASTTEEYMKYSLVSESAQDKYMSAEKMVGNLVDDFRITRDLAIRTIRLAQNEKDDVLEDMMINYKNYLDKTIWMLQAFLNKSALKGEEEE</sequence>
<dbReference type="RefSeq" id="WP_087057378.1">
    <property type="nucleotide sequence ID" value="NZ_FUKW01000049.1"/>
</dbReference>
<feature type="domain" description="Ferritin/DPS" evidence="3">
    <location>
        <begin position="33"/>
        <end position="172"/>
    </location>
</feature>
<dbReference type="Pfam" id="PF00210">
    <property type="entry name" value="Ferritin"/>
    <property type="match status" value="1"/>
</dbReference>
<dbReference type="InterPro" id="IPR008331">
    <property type="entry name" value="Ferritin_DPS_dom"/>
</dbReference>
<evidence type="ECO:0000313" key="4">
    <source>
        <dbReference type="EMBL" id="SJN24620.1"/>
    </source>
</evidence>
<dbReference type="SUPFAM" id="SSF47240">
    <property type="entry name" value="Ferritin-like"/>
    <property type="match status" value="1"/>
</dbReference>
<dbReference type="Gene3D" id="1.20.1260.10">
    <property type="match status" value="1"/>
</dbReference>
<evidence type="ECO:0000256" key="1">
    <source>
        <dbReference type="ARBA" id="ARBA00009497"/>
    </source>
</evidence>
<dbReference type="Proteomes" id="UP000195611">
    <property type="component" value="Unassembled WGS sequence"/>
</dbReference>
<dbReference type="PROSITE" id="PS00818">
    <property type="entry name" value="DPS_1"/>
    <property type="match status" value="1"/>
</dbReference>
<gene>
    <name evidence="4" type="ORF">FM115_03085</name>
</gene>
<dbReference type="InterPro" id="IPR012347">
    <property type="entry name" value="Ferritin-like"/>
</dbReference>
<dbReference type="PANTHER" id="PTHR42932">
    <property type="entry name" value="GENERAL STRESS PROTEIN 20U"/>
    <property type="match status" value="1"/>
</dbReference>
<accession>A0A1R4IXQ8</accession>
<dbReference type="AlphaFoldDB" id="A0A1R4IXQ8"/>
<dbReference type="InterPro" id="IPR023188">
    <property type="entry name" value="DPS_DNA-bd_CS"/>
</dbReference>
<evidence type="ECO:0000256" key="2">
    <source>
        <dbReference type="RuleBase" id="RU003875"/>
    </source>
</evidence>
<dbReference type="GO" id="GO:0008199">
    <property type="term" value="F:ferric iron binding"/>
    <property type="evidence" value="ECO:0007669"/>
    <property type="project" value="InterPro"/>
</dbReference>
<dbReference type="EC" id="1.16.3.1" evidence="4"/>
<evidence type="ECO:0000259" key="3">
    <source>
        <dbReference type="Pfam" id="PF00210"/>
    </source>
</evidence>
<dbReference type="GO" id="GO:0003677">
    <property type="term" value="F:DNA binding"/>
    <property type="evidence" value="ECO:0007669"/>
    <property type="project" value="UniProtKB-KW"/>
</dbReference>
<reference evidence="4 5" key="1">
    <citation type="submission" date="2017-02" db="EMBL/GenBank/DDBJ databases">
        <authorList>
            <person name="Peterson S.W."/>
        </authorList>
    </citation>
    <scope>NUCLEOTIDE SEQUENCE [LARGE SCALE GENOMIC DNA]</scope>
    <source>
        <strain evidence="4 5">42ea</strain>
    </source>
</reference>
<name>A0A1R4IXQ8_9LACT</name>
<keyword evidence="4" id="KW-0238">DNA-binding</keyword>
<protein>
    <submittedName>
        <fullName evidence="4">Non-specific DNA-binding protein Dps / Iron-binding ferritin-like antioxidant protein / Ferroxidase</fullName>
        <ecNumber evidence="4">1.16.3.1</ecNumber>
    </submittedName>
</protein>
<proteinExistence type="inferred from homology"/>
<organism evidence="4 5">
    <name type="scientific">Marinilactibacillus psychrotolerans 42ea</name>
    <dbReference type="NCBI Taxonomy" id="1255609"/>
    <lineage>
        <taxon>Bacteria</taxon>
        <taxon>Bacillati</taxon>
        <taxon>Bacillota</taxon>
        <taxon>Bacilli</taxon>
        <taxon>Lactobacillales</taxon>
        <taxon>Carnobacteriaceae</taxon>
        <taxon>Marinilactibacillus</taxon>
    </lineage>
</organism>
<dbReference type="PANTHER" id="PTHR42932:SF1">
    <property type="entry name" value="GENERAL STRESS PROTEIN 20U"/>
    <property type="match status" value="1"/>
</dbReference>